<keyword evidence="3" id="KW-1185">Reference proteome</keyword>
<dbReference type="Proteomes" id="UP000029714">
    <property type="component" value="Unassembled WGS sequence"/>
</dbReference>
<dbReference type="Proteomes" id="UP000477070">
    <property type="component" value="Unassembled WGS sequence"/>
</dbReference>
<proteinExistence type="predicted"/>
<evidence type="ECO:0000313" key="2">
    <source>
        <dbReference type="EMBL" id="TLD94216.1"/>
    </source>
</evidence>
<dbReference type="AlphaFoldDB" id="A0A347VSH9"/>
<accession>A0A347VSH9</accession>
<gene>
    <name evidence="1" type="ORF">DCO61_03930</name>
    <name evidence="2" type="ORF">LS64_006930</name>
</gene>
<protein>
    <submittedName>
        <fullName evidence="2">Uncharacterized protein</fullName>
    </submittedName>
</protein>
<evidence type="ECO:0000313" key="1">
    <source>
        <dbReference type="EMBL" id="MWV69179.1"/>
    </source>
</evidence>
<comment type="caution">
    <text evidence="2">The sequence shown here is derived from an EMBL/GenBank/DDBJ whole genome shotgun (WGS) entry which is preliminary data.</text>
</comment>
<reference evidence="2" key="3">
    <citation type="submission" date="2018-04" db="EMBL/GenBank/DDBJ databases">
        <authorList>
            <person name="Sheh A."/>
            <person name="Shen Z."/>
            <person name="Mannion A.J."/>
            <person name="Fox J.G."/>
        </authorList>
    </citation>
    <scope>NUCLEOTIDE SEQUENCE</scope>
    <source>
        <strain evidence="2">MIT 97-6194</strain>
    </source>
</reference>
<reference evidence="2 3" key="2">
    <citation type="journal article" date="2016" name="Infect. Immun.">
        <title>Helicobacter saguini, a Novel Helicobacter Isolated from Cotton-Top Tamarins with Ulcerative Colitis, Has Proinflammatory Properties and Induces Typhlocolitis and Dysplasia in Gnotobiotic IL-10-/- Mice.</title>
        <authorList>
            <person name="Shen Z."/>
            <person name="Mannion A."/>
            <person name="Whary M.T."/>
            <person name="Muthupalani S."/>
            <person name="Sheh A."/>
            <person name="Feng Y."/>
            <person name="Gong G."/>
            <person name="Vandamme P."/>
            <person name="Holcombe H.R."/>
            <person name="Paster B.J."/>
            <person name="Fox J.G."/>
        </authorList>
    </citation>
    <scope>NUCLEOTIDE SEQUENCE [LARGE SCALE GENOMIC DNA]</scope>
    <source>
        <strain evidence="2 3">MIT 97-6194</strain>
    </source>
</reference>
<evidence type="ECO:0000313" key="3">
    <source>
        <dbReference type="Proteomes" id="UP000029714"/>
    </source>
</evidence>
<dbReference type="RefSeq" id="WP_034573540.1">
    <property type="nucleotide sequence ID" value="NZ_JRMP02000009.1"/>
</dbReference>
<reference evidence="2 3" key="1">
    <citation type="journal article" date="2014" name="Genome Announc.">
        <title>Draft genome sequences of eight enterohepatic helicobacter species isolated from both laboratory and wild rodents.</title>
        <authorList>
            <person name="Sheh A."/>
            <person name="Shen Z."/>
            <person name="Fox J.G."/>
        </authorList>
    </citation>
    <scope>NUCLEOTIDE SEQUENCE [LARGE SCALE GENOMIC DNA]</scope>
    <source>
        <strain evidence="2 3">MIT 97-6194</strain>
    </source>
</reference>
<organism evidence="2 3">
    <name type="scientific">Helicobacter saguini</name>
    <dbReference type="NCBI Taxonomy" id="1548018"/>
    <lineage>
        <taxon>Bacteria</taxon>
        <taxon>Pseudomonadati</taxon>
        <taxon>Campylobacterota</taxon>
        <taxon>Epsilonproteobacteria</taxon>
        <taxon>Campylobacterales</taxon>
        <taxon>Helicobacteraceae</taxon>
        <taxon>Helicobacter</taxon>
    </lineage>
</organism>
<sequence>MKKLNLHIHKDLDSNIDLDSIHKMLNRPSTYFIIENKEPFGAKTLSALAYMDLFNGLVLYTIDNNVSFRLCSFDAFLNELKAIPL</sequence>
<dbReference type="EMBL" id="JRMP02000009">
    <property type="protein sequence ID" value="TLD94216.1"/>
    <property type="molecule type" value="Genomic_DNA"/>
</dbReference>
<dbReference type="EMBL" id="QBIU01000001">
    <property type="protein sequence ID" value="MWV69179.1"/>
    <property type="molecule type" value="Genomic_DNA"/>
</dbReference>
<reference evidence="1 4" key="4">
    <citation type="submission" date="2019-12" db="EMBL/GenBank/DDBJ databases">
        <title>Multi-Generational Helicobacter saguini Isolates.</title>
        <authorList>
            <person name="Mannion A."/>
            <person name="Shen Z."/>
            <person name="Fox J.G."/>
        </authorList>
    </citation>
    <scope>NUCLEOTIDE SEQUENCE [LARGE SCALE GENOMIC DNA]</scope>
    <source>
        <strain evidence="1">16-048</strain>
        <strain evidence="4">16-048 (F4)</strain>
    </source>
</reference>
<name>A0A347VSH9_9HELI</name>
<evidence type="ECO:0000313" key="4">
    <source>
        <dbReference type="Proteomes" id="UP000477070"/>
    </source>
</evidence>